<feature type="coiled-coil region" evidence="8">
    <location>
        <begin position="623"/>
        <end position="650"/>
    </location>
</feature>
<dbReference type="GO" id="GO:0005634">
    <property type="term" value="C:nucleus"/>
    <property type="evidence" value="ECO:0007669"/>
    <property type="project" value="TreeGrafter"/>
</dbReference>
<proteinExistence type="predicted"/>
<dbReference type="SUPFAM" id="SSF57850">
    <property type="entry name" value="RING/U-box"/>
    <property type="match status" value="1"/>
</dbReference>
<evidence type="ECO:0008006" key="14">
    <source>
        <dbReference type="Google" id="ProtNLM"/>
    </source>
</evidence>
<dbReference type="SMART" id="SM00184">
    <property type="entry name" value="RING"/>
    <property type="match status" value="1"/>
</dbReference>
<name>A0A0D7AB18_9AGAR</name>
<dbReference type="PANTHER" id="PTHR45865:SF1">
    <property type="entry name" value="E3 UBIQUITIN-PROTEIN LIGASE SHPRH"/>
    <property type="match status" value="1"/>
</dbReference>
<dbReference type="SMART" id="SM00487">
    <property type="entry name" value="DEXDc"/>
    <property type="match status" value="1"/>
</dbReference>
<dbReference type="Gene3D" id="3.30.40.10">
    <property type="entry name" value="Zinc/RING finger domain, C3HC4 (zinc finger)"/>
    <property type="match status" value="1"/>
</dbReference>
<dbReference type="PROSITE" id="PS51192">
    <property type="entry name" value="HELICASE_ATP_BIND_1"/>
    <property type="match status" value="1"/>
</dbReference>
<evidence type="ECO:0000256" key="9">
    <source>
        <dbReference type="SAM" id="MobiDB-lite"/>
    </source>
</evidence>
<accession>A0A0D7AB18</accession>
<feature type="domain" description="Helicase ATP-binding" evidence="11">
    <location>
        <begin position="203"/>
        <end position="457"/>
    </location>
</feature>
<keyword evidence="1" id="KW-0479">Metal-binding</keyword>
<dbReference type="SUPFAM" id="SSF52540">
    <property type="entry name" value="P-loop containing nucleoside triphosphate hydrolases"/>
    <property type="match status" value="2"/>
</dbReference>
<dbReference type="InterPro" id="IPR049730">
    <property type="entry name" value="SNF2/RAD54-like_C"/>
</dbReference>
<keyword evidence="5" id="KW-0862">Zinc</keyword>
<dbReference type="InterPro" id="IPR038718">
    <property type="entry name" value="SNF2-like_sf"/>
</dbReference>
<dbReference type="InterPro" id="IPR014001">
    <property type="entry name" value="Helicase_ATP-bd"/>
</dbReference>
<evidence type="ECO:0000259" key="11">
    <source>
        <dbReference type="PROSITE" id="PS51192"/>
    </source>
</evidence>
<evidence type="ECO:0000256" key="8">
    <source>
        <dbReference type="SAM" id="Coils"/>
    </source>
</evidence>
<evidence type="ECO:0000259" key="10">
    <source>
        <dbReference type="PROSITE" id="PS50089"/>
    </source>
</evidence>
<gene>
    <name evidence="12" type="ORF">FISHEDRAFT_44377</name>
</gene>
<dbReference type="Proteomes" id="UP000054144">
    <property type="component" value="Unassembled WGS sequence"/>
</dbReference>
<dbReference type="InterPro" id="IPR059033">
    <property type="entry name" value="C144_05_dom"/>
</dbReference>
<dbReference type="PROSITE" id="PS00518">
    <property type="entry name" value="ZF_RING_1"/>
    <property type="match status" value="1"/>
</dbReference>
<evidence type="ECO:0000256" key="7">
    <source>
        <dbReference type="PROSITE-ProRule" id="PRU00175"/>
    </source>
</evidence>
<keyword evidence="13" id="KW-1185">Reference proteome</keyword>
<dbReference type="InterPro" id="IPR001841">
    <property type="entry name" value="Znf_RING"/>
</dbReference>
<dbReference type="GO" id="GO:0006974">
    <property type="term" value="P:DNA damage response"/>
    <property type="evidence" value="ECO:0007669"/>
    <property type="project" value="TreeGrafter"/>
</dbReference>
<dbReference type="PANTHER" id="PTHR45865">
    <property type="entry name" value="E3 UBIQUITIN-PROTEIN LIGASE SHPRH FAMILY MEMBER"/>
    <property type="match status" value="1"/>
</dbReference>
<keyword evidence="3 7" id="KW-0863">Zinc-finger</keyword>
<evidence type="ECO:0000313" key="12">
    <source>
        <dbReference type="EMBL" id="KIY47840.1"/>
    </source>
</evidence>
<sequence>MSIPPVEANLDVRAHDLPESVDDLFQACITLAEAERAAIEARLVVVPVAHTEADVVCTLRVQVQVYLLPTIFEPPARSLEDAQRRVLYHIFPLSQASARPSTGGATDIPFFFSVVGPAPATDVASAMQPADLLPTLLPFQRRSVAWLLRREGFVFPSNDRKAVLCRIPISTFSFWSPVPVGYMHSLTGALVRNLADLNGEEDEATTADISGAILAEEPGLGKTLETIAVIMLTRPFASTRDPRGTPRWDPQTKLQVHVVKSTLVVTPPALASQWVEELRTHAPTLRVLVYDGWQKVEIPLNNSSAERDRVKRLKSRTSSLLKKRKLAKALKANSDDEDVDVQPPAPTLEDWSTYVHEYDVVITTYRVLQQDLFVARPPPSRPRRADVVYTSLDRARSPLVSVEWDRVVMDEVQMVGGGKAADMVSLIPRRASLAVSGTPAKTQVSDLLHVLRFLRVEDVMGSTKLWTRLLKPAFAQHFAAFMNEYTIRTMKSAIQDELTIPQQTRYLVGIEMGPIERHVYDEALERVLLDLGLDSRGVASVEGWEPDANLLRSSIRRLRAICTHPQVGQLQHERMTRTVLKSMSEVLEGMRDQNWRDIMDDFKLHVQAQIRLAQLHMLDEANVKRYQKSLELLEAAGKDVENLCREVEDALLVLNDNNDASITANKCAETESVDAKGKGRGREVDDDRSDDEISSDYGGQESLAETHMRIKKQALQSRLRECRMVLHRVWFLKGDIFHMLGNTDAENQAYANAQQIRHNLLKATAADAMRAMAELAHHWVSGQAPLIQTPYLPESSSRTDELTREGNSIIENVLNAQSRLLWEWRAHIKELLTLPLGSEDDQEADGMEFQRSLDTQGEAETYLQVYAALLADRKQALINERTLLAAHAIKEKKKRTTKTAAEAVDEIPDEVREAIDLQLEHTILQQMLTVRRKALLEGLNQRALKSVRNDLIAAGAKLDKKSPEKKEIEDIVKSLKELMMEQNRVGEKLDSDIALLRRAFNQRILYFRQLQQISDTVEELKYELTLENALADTRLELAELDAKIKTNRARQRYLQQIDRRDESDEDEDCCILCRCEFKRGFMTQCAHMFCEDCMKLWILKKAGKTCPVCRVGIDPDTMQRFTVEEKNPVESSKPANTEPVPKSRREIDYNFIDPRVLAEIRDIDTLGDYGQKIQTLIRHLLYLQITDAGAKSIVFSAWADSLTILQRALTENGILCVRIDRASKGKSAVQRFKEQDEISVLLLHGERENAGLNITCASRVFLLESVVHHGFEIQAIARIDRMGQTRPTEVYCYYAQDTIEKNILDLAARRGLSLYTRENYRGTVNVSSFAADAQKTVESPRKNKVKGDFIFKVDDMLAVLFPHMYEEVQYLVEDAAMTIDEPAEISVNGVITSGSKQGWQAWPNAVAGPSSLLA</sequence>
<dbReference type="InterPro" id="IPR000330">
    <property type="entry name" value="SNF2_N"/>
</dbReference>
<dbReference type="EMBL" id="KN881914">
    <property type="protein sequence ID" value="KIY47840.1"/>
    <property type="molecule type" value="Genomic_DNA"/>
</dbReference>
<dbReference type="GO" id="GO:0061630">
    <property type="term" value="F:ubiquitin protein ligase activity"/>
    <property type="evidence" value="ECO:0007669"/>
    <property type="project" value="TreeGrafter"/>
</dbReference>
<dbReference type="InterPro" id="IPR018957">
    <property type="entry name" value="Znf_C3HC4_RING-type"/>
</dbReference>
<reference evidence="12 13" key="1">
    <citation type="journal article" date="2015" name="Fungal Genet. Biol.">
        <title>Evolution of novel wood decay mechanisms in Agaricales revealed by the genome sequences of Fistulina hepatica and Cylindrobasidium torrendii.</title>
        <authorList>
            <person name="Floudas D."/>
            <person name="Held B.W."/>
            <person name="Riley R."/>
            <person name="Nagy L.G."/>
            <person name="Koehler G."/>
            <person name="Ransdell A.S."/>
            <person name="Younus H."/>
            <person name="Chow J."/>
            <person name="Chiniquy J."/>
            <person name="Lipzen A."/>
            <person name="Tritt A."/>
            <person name="Sun H."/>
            <person name="Haridas S."/>
            <person name="LaButti K."/>
            <person name="Ohm R.A."/>
            <person name="Kues U."/>
            <person name="Blanchette R.A."/>
            <person name="Grigoriev I.V."/>
            <person name="Minto R.E."/>
            <person name="Hibbett D.S."/>
        </authorList>
    </citation>
    <scope>NUCLEOTIDE SEQUENCE [LARGE SCALE GENOMIC DNA]</scope>
    <source>
        <strain evidence="12 13">ATCC 64428</strain>
    </source>
</reference>
<keyword evidence="2" id="KW-0547">Nucleotide-binding</keyword>
<dbReference type="InterPro" id="IPR017907">
    <property type="entry name" value="Znf_RING_CS"/>
</dbReference>
<dbReference type="Gene3D" id="3.40.50.10810">
    <property type="entry name" value="Tandem AAA-ATPase domain"/>
    <property type="match status" value="1"/>
</dbReference>
<evidence type="ECO:0000256" key="2">
    <source>
        <dbReference type="ARBA" id="ARBA00022741"/>
    </source>
</evidence>
<keyword evidence="4" id="KW-0378">Hydrolase</keyword>
<dbReference type="PROSITE" id="PS50089">
    <property type="entry name" value="ZF_RING_2"/>
    <property type="match status" value="1"/>
</dbReference>
<dbReference type="GO" id="GO:0016787">
    <property type="term" value="F:hydrolase activity"/>
    <property type="evidence" value="ECO:0007669"/>
    <property type="project" value="UniProtKB-KW"/>
</dbReference>
<dbReference type="Pfam" id="PF00097">
    <property type="entry name" value="zf-C3HC4"/>
    <property type="match status" value="1"/>
</dbReference>
<evidence type="ECO:0000256" key="4">
    <source>
        <dbReference type="ARBA" id="ARBA00022801"/>
    </source>
</evidence>
<dbReference type="GO" id="GO:0005524">
    <property type="term" value="F:ATP binding"/>
    <property type="evidence" value="ECO:0007669"/>
    <property type="project" value="InterPro"/>
</dbReference>
<organism evidence="12 13">
    <name type="scientific">Fistulina hepatica ATCC 64428</name>
    <dbReference type="NCBI Taxonomy" id="1128425"/>
    <lineage>
        <taxon>Eukaryota</taxon>
        <taxon>Fungi</taxon>
        <taxon>Dikarya</taxon>
        <taxon>Basidiomycota</taxon>
        <taxon>Agaricomycotina</taxon>
        <taxon>Agaricomycetes</taxon>
        <taxon>Agaricomycetidae</taxon>
        <taxon>Agaricales</taxon>
        <taxon>Fistulinaceae</taxon>
        <taxon>Fistulina</taxon>
    </lineage>
</organism>
<evidence type="ECO:0000256" key="1">
    <source>
        <dbReference type="ARBA" id="ARBA00022723"/>
    </source>
</evidence>
<dbReference type="Pfam" id="PF26021">
    <property type="entry name" value="Ferritin_C144_05"/>
    <property type="match status" value="1"/>
</dbReference>
<feature type="region of interest" description="Disordered" evidence="9">
    <location>
        <begin position="677"/>
        <end position="701"/>
    </location>
</feature>
<evidence type="ECO:0000313" key="13">
    <source>
        <dbReference type="Proteomes" id="UP000054144"/>
    </source>
</evidence>
<dbReference type="GO" id="GO:0000209">
    <property type="term" value="P:protein polyubiquitination"/>
    <property type="evidence" value="ECO:0007669"/>
    <property type="project" value="TreeGrafter"/>
</dbReference>
<dbReference type="InterPro" id="IPR013083">
    <property type="entry name" value="Znf_RING/FYVE/PHD"/>
</dbReference>
<keyword evidence="6" id="KW-0067">ATP-binding</keyword>
<dbReference type="InterPro" id="IPR027417">
    <property type="entry name" value="P-loop_NTPase"/>
</dbReference>
<protein>
    <recommendedName>
        <fullName evidence="14">RING-type domain-containing protein</fullName>
    </recommendedName>
</protein>
<dbReference type="GO" id="GO:0008270">
    <property type="term" value="F:zinc ion binding"/>
    <property type="evidence" value="ECO:0007669"/>
    <property type="project" value="UniProtKB-KW"/>
</dbReference>
<evidence type="ECO:0000256" key="3">
    <source>
        <dbReference type="ARBA" id="ARBA00022771"/>
    </source>
</evidence>
<dbReference type="OrthoDB" id="5330228at2759"/>
<feature type="domain" description="RING-type" evidence="10">
    <location>
        <begin position="1070"/>
        <end position="1110"/>
    </location>
</feature>
<dbReference type="Gene3D" id="3.40.50.300">
    <property type="entry name" value="P-loop containing nucleotide triphosphate hydrolases"/>
    <property type="match status" value="1"/>
</dbReference>
<evidence type="ECO:0000256" key="6">
    <source>
        <dbReference type="ARBA" id="ARBA00022840"/>
    </source>
</evidence>
<dbReference type="Pfam" id="PF00176">
    <property type="entry name" value="SNF2-rel_dom"/>
    <property type="match status" value="1"/>
</dbReference>
<dbReference type="CDD" id="cd18793">
    <property type="entry name" value="SF2_C_SNF"/>
    <property type="match status" value="1"/>
</dbReference>
<keyword evidence="8" id="KW-0175">Coiled coil</keyword>
<dbReference type="InterPro" id="IPR052583">
    <property type="entry name" value="ATP-helicase/E3_Ub-Ligase"/>
</dbReference>
<evidence type="ECO:0000256" key="5">
    <source>
        <dbReference type="ARBA" id="ARBA00022833"/>
    </source>
</evidence>